<gene>
    <name evidence="9" type="ORF">C8J28_11088</name>
</gene>
<dbReference type="PANTHER" id="PTHR43273:SF3">
    <property type="entry name" value="ANAEROBIC SULFATASE-MATURATING ENZYME HOMOLOG ASLB-RELATED"/>
    <property type="match status" value="1"/>
</dbReference>
<keyword evidence="10" id="KW-1185">Reference proteome</keyword>
<dbReference type="CDD" id="cd01335">
    <property type="entry name" value="Radical_SAM"/>
    <property type="match status" value="1"/>
</dbReference>
<dbReference type="PROSITE" id="PS51918">
    <property type="entry name" value="RADICAL_SAM"/>
    <property type="match status" value="1"/>
</dbReference>
<feature type="domain" description="Radical SAM core" evidence="8">
    <location>
        <begin position="9"/>
        <end position="240"/>
    </location>
</feature>
<dbReference type="Proteomes" id="UP000244060">
    <property type="component" value="Unassembled WGS sequence"/>
</dbReference>
<dbReference type="AlphaFoldDB" id="A0A2T5K6C2"/>
<dbReference type="InterPro" id="IPR013785">
    <property type="entry name" value="Aldolase_TIM"/>
</dbReference>
<dbReference type="GO" id="GO:0046872">
    <property type="term" value="F:metal ion binding"/>
    <property type="evidence" value="ECO:0007669"/>
    <property type="project" value="UniProtKB-KW"/>
</dbReference>
<keyword evidence="5" id="KW-0408">Iron</keyword>
<evidence type="ECO:0000313" key="10">
    <source>
        <dbReference type="Proteomes" id="UP000244060"/>
    </source>
</evidence>
<evidence type="ECO:0000256" key="2">
    <source>
        <dbReference type="ARBA" id="ARBA00022485"/>
    </source>
</evidence>
<dbReference type="RefSeq" id="WP_108221167.1">
    <property type="nucleotide sequence ID" value="NZ_CP090022.1"/>
</dbReference>
<dbReference type="NCBIfam" id="TIGR04085">
    <property type="entry name" value="rSAM_more_4Fe4S"/>
    <property type="match status" value="1"/>
</dbReference>
<dbReference type="SFLD" id="SFLDG01072">
    <property type="entry name" value="dehydrogenase_like"/>
    <property type="match status" value="1"/>
</dbReference>
<keyword evidence="6" id="KW-0411">Iron-sulfur</keyword>
<dbReference type="SFLD" id="SFLDG01386">
    <property type="entry name" value="main_SPASM_domain-containing"/>
    <property type="match status" value="1"/>
</dbReference>
<dbReference type="InterPro" id="IPR023867">
    <property type="entry name" value="Sulphatase_maturase_rSAM"/>
</dbReference>
<evidence type="ECO:0000256" key="1">
    <source>
        <dbReference type="ARBA" id="ARBA00001966"/>
    </source>
</evidence>
<dbReference type="InterPro" id="IPR007197">
    <property type="entry name" value="rSAM"/>
</dbReference>
<keyword evidence="3" id="KW-0949">S-adenosyl-L-methionine</keyword>
<evidence type="ECO:0000256" key="4">
    <source>
        <dbReference type="ARBA" id="ARBA00022723"/>
    </source>
</evidence>
<dbReference type="InterPro" id="IPR058240">
    <property type="entry name" value="rSAM_sf"/>
</dbReference>
<dbReference type="Gene3D" id="3.20.20.70">
    <property type="entry name" value="Aldolase class I"/>
    <property type="match status" value="1"/>
</dbReference>
<dbReference type="SFLD" id="SFLDF00285">
    <property type="entry name" value="anaerobic_Ser-type_sulfatase-m"/>
    <property type="match status" value="1"/>
</dbReference>
<dbReference type="InterPro" id="IPR047207">
    <property type="entry name" value="SPASM_anSME"/>
</dbReference>
<evidence type="ECO:0000256" key="3">
    <source>
        <dbReference type="ARBA" id="ARBA00022691"/>
    </source>
</evidence>
<dbReference type="SFLD" id="SFLDS00029">
    <property type="entry name" value="Radical_SAM"/>
    <property type="match status" value="1"/>
</dbReference>
<dbReference type="SFLD" id="SFLDG01384">
    <property type="entry name" value="thioether_bond_formation_requi"/>
    <property type="match status" value="1"/>
</dbReference>
<keyword evidence="2" id="KW-0004">4Fe-4S</keyword>
<dbReference type="Pfam" id="PF04055">
    <property type="entry name" value="Radical_SAM"/>
    <property type="match status" value="1"/>
</dbReference>
<evidence type="ECO:0000313" key="9">
    <source>
        <dbReference type="EMBL" id="PTR17964.1"/>
    </source>
</evidence>
<reference evidence="9 10" key="1">
    <citation type="submission" date="2018-04" db="EMBL/GenBank/DDBJ databases">
        <title>Genomic Encyclopedia of Type Strains, Phase III (KMG-III): the genomes of soil and plant-associated and newly described type strains.</title>
        <authorList>
            <person name="Whitman W."/>
        </authorList>
    </citation>
    <scope>NUCLEOTIDE SEQUENCE [LARGE SCALE GENOMIC DNA]</scope>
    <source>
        <strain evidence="9 10">KA25</strain>
    </source>
</reference>
<evidence type="ECO:0000256" key="6">
    <source>
        <dbReference type="ARBA" id="ARBA00023014"/>
    </source>
</evidence>
<organism evidence="9 10">
    <name type="scientific">Cereibacter azotoformans</name>
    <dbReference type="NCBI Taxonomy" id="43057"/>
    <lineage>
        <taxon>Bacteria</taxon>
        <taxon>Pseudomonadati</taxon>
        <taxon>Pseudomonadota</taxon>
        <taxon>Alphaproteobacteria</taxon>
        <taxon>Rhodobacterales</taxon>
        <taxon>Paracoccaceae</taxon>
        <taxon>Cereibacter</taxon>
    </lineage>
</organism>
<dbReference type="PANTHER" id="PTHR43273">
    <property type="entry name" value="ANAEROBIC SULFATASE-MATURATING ENZYME HOMOLOG ASLB-RELATED"/>
    <property type="match status" value="1"/>
</dbReference>
<dbReference type="NCBIfam" id="TIGR03942">
    <property type="entry name" value="sulfatase_rSAM"/>
    <property type="match status" value="1"/>
</dbReference>
<keyword evidence="4" id="KW-0479">Metal-binding</keyword>
<evidence type="ECO:0000256" key="5">
    <source>
        <dbReference type="ARBA" id="ARBA00023004"/>
    </source>
</evidence>
<proteinExistence type="inferred from homology"/>
<dbReference type="Pfam" id="PF13186">
    <property type="entry name" value="SPASM"/>
    <property type="match status" value="1"/>
</dbReference>
<dbReference type="EMBL" id="QAOT01000010">
    <property type="protein sequence ID" value="PTR17964.1"/>
    <property type="molecule type" value="Genomic_DNA"/>
</dbReference>
<name>A0A2T5K6C2_9RHOB</name>
<dbReference type="SFLD" id="SFLDG01067">
    <property type="entry name" value="SPASM/twitch_domain_containing"/>
    <property type="match status" value="1"/>
</dbReference>
<evidence type="ECO:0000259" key="8">
    <source>
        <dbReference type="PROSITE" id="PS51918"/>
    </source>
</evidence>
<dbReference type="SUPFAM" id="SSF102114">
    <property type="entry name" value="Radical SAM enzymes"/>
    <property type="match status" value="1"/>
</dbReference>
<accession>A0A2T5K6C2</accession>
<sequence>MRSTLQNPRRQPHAFHVMAKPVGPRCNLACGYCYYLGKEALYPERHRFRMDEDVLVRFIRDYVAAQSAAGLRDITFSWQGGEPFLMGLDFFRRVVDLQQRLCPPGQRIGNAIQTNGTLVTPEWAGFLHAHEFLVGVSLDGPPAIQDAARPDRRGRASSARVLRGLGLLQQHGVDVNVLTVVSRANVDQPLEVYRYLRGLGVEVIQFIPALERRMPGGGQAGPPGRGDRGATLAPFCVSGEDYGRFLCAIFDEWVSADVGRVFVQHFEVMLGILAGEPASLCVFAETCGDALALEHNGDLYACDHYVYPDHRLGNIRARRIGEFAALPRQRRFGKEKAGLLPASCRHCRWRAACHGGCPKHRIAPEPGGGPGKVSHFCAGYRMFLDHAGDRLAKIVRLVRAGRPAAAIMERAGGTA</sequence>
<dbReference type="GO" id="GO:0016491">
    <property type="term" value="F:oxidoreductase activity"/>
    <property type="evidence" value="ECO:0007669"/>
    <property type="project" value="InterPro"/>
</dbReference>
<comment type="cofactor">
    <cofactor evidence="1">
        <name>[4Fe-4S] cluster</name>
        <dbReference type="ChEBI" id="CHEBI:49883"/>
    </cofactor>
</comment>
<dbReference type="InterPro" id="IPR023885">
    <property type="entry name" value="4Fe4S-binding_SPASM_dom"/>
</dbReference>
<evidence type="ECO:0000256" key="7">
    <source>
        <dbReference type="ARBA" id="ARBA00023601"/>
    </source>
</evidence>
<dbReference type="CDD" id="cd21120">
    <property type="entry name" value="SPASM_anSME"/>
    <property type="match status" value="1"/>
</dbReference>
<dbReference type="InterPro" id="IPR034491">
    <property type="entry name" value="Anaerob_Ser_sulfatase-maturase"/>
</dbReference>
<protein>
    <recommendedName>
        <fullName evidence="8">Radical SAM core domain-containing protein</fullName>
    </recommendedName>
</protein>
<dbReference type="GO" id="GO:0051539">
    <property type="term" value="F:4 iron, 4 sulfur cluster binding"/>
    <property type="evidence" value="ECO:0007669"/>
    <property type="project" value="UniProtKB-KW"/>
</dbReference>
<comment type="caution">
    <text evidence="9">The sequence shown here is derived from an EMBL/GenBank/DDBJ whole genome shotgun (WGS) entry which is preliminary data.</text>
</comment>
<dbReference type="OrthoDB" id="9782387at2"/>
<comment type="similarity">
    <text evidence="7">Belongs to the radical SAM superfamily. Anaerobic sulfatase-maturating enzyme family.</text>
</comment>